<evidence type="ECO:0000256" key="2">
    <source>
        <dbReference type="ARBA" id="ARBA00022741"/>
    </source>
</evidence>
<dbReference type="PRINTS" id="PR00380">
    <property type="entry name" value="KINESINHEAVY"/>
</dbReference>
<feature type="binding site" evidence="5">
    <location>
        <begin position="118"/>
        <end position="125"/>
    </location>
    <ligand>
        <name>ATP</name>
        <dbReference type="ChEBI" id="CHEBI:30616"/>
    </ligand>
</feature>
<dbReference type="Gene3D" id="3.40.850.10">
    <property type="entry name" value="Kinesin motor domain"/>
    <property type="match status" value="1"/>
</dbReference>
<dbReference type="PANTHER" id="PTHR47972:SF30">
    <property type="entry name" value="KINESIN MOTOR DOMAIN-CONTAINING PROTEIN"/>
    <property type="match status" value="1"/>
</dbReference>
<evidence type="ECO:0000256" key="4">
    <source>
        <dbReference type="ARBA" id="ARBA00023212"/>
    </source>
</evidence>
<evidence type="ECO:0000313" key="10">
    <source>
        <dbReference type="WBParaSite" id="DME_0000170101-mRNA-1"/>
    </source>
</evidence>
<dbReference type="InterPro" id="IPR027417">
    <property type="entry name" value="P-loop_NTPase"/>
</dbReference>
<dbReference type="PROSITE" id="PS50067">
    <property type="entry name" value="KINESIN_MOTOR_2"/>
    <property type="match status" value="1"/>
</dbReference>
<dbReference type="Pfam" id="PF00225">
    <property type="entry name" value="Kinesin"/>
    <property type="match status" value="1"/>
</dbReference>
<protein>
    <submittedName>
        <fullName evidence="10">Kinesin motor domain-containing protein</fullName>
    </submittedName>
</protein>
<comment type="subcellular location">
    <subcellularLocation>
        <location evidence="1">Cytoplasm</location>
        <location evidence="1">Cytoskeleton</location>
    </subcellularLocation>
</comment>
<evidence type="ECO:0000256" key="3">
    <source>
        <dbReference type="ARBA" id="ARBA00022840"/>
    </source>
</evidence>
<dbReference type="SUPFAM" id="SSF52540">
    <property type="entry name" value="P-loop containing nucleoside triphosphate hydrolases"/>
    <property type="match status" value="1"/>
</dbReference>
<keyword evidence="5" id="KW-0505">Motor protein</keyword>
<dbReference type="GO" id="GO:0005524">
    <property type="term" value="F:ATP binding"/>
    <property type="evidence" value="ECO:0007669"/>
    <property type="project" value="UniProtKB-UniRule"/>
</dbReference>
<keyword evidence="3 5" id="KW-0067">ATP-binding</keyword>
<reference evidence="7 9" key="2">
    <citation type="submission" date="2018-11" db="EMBL/GenBank/DDBJ databases">
        <authorList>
            <consortium name="Pathogen Informatics"/>
        </authorList>
    </citation>
    <scope>NUCLEOTIDE SEQUENCE [LARGE SCALE GENOMIC DNA]</scope>
</reference>
<name>A0A0N4U4I8_DRAME</name>
<keyword evidence="2 5" id="KW-0547">Nucleotide-binding</keyword>
<evidence type="ECO:0000259" key="6">
    <source>
        <dbReference type="PROSITE" id="PS50067"/>
    </source>
</evidence>
<dbReference type="InterPro" id="IPR027640">
    <property type="entry name" value="Kinesin-like_fam"/>
</dbReference>
<evidence type="ECO:0000256" key="5">
    <source>
        <dbReference type="PROSITE-ProRule" id="PRU00283"/>
    </source>
</evidence>
<dbReference type="GO" id="GO:0008017">
    <property type="term" value="F:microtubule binding"/>
    <property type="evidence" value="ECO:0007669"/>
    <property type="project" value="InterPro"/>
</dbReference>
<dbReference type="InterPro" id="IPR001752">
    <property type="entry name" value="Kinesin_motor_dom"/>
</dbReference>
<dbReference type="GO" id="GO:0007018">
    <property type="term" value="P:microtubule-based movement"/>
    <property type="evidence" value="ECO:0007669"/>
    <property type="project" value="InterPro"/>
</dbReference>
<proteinExistence type="inferred from homology"/>
<reference evidence="10" key="1">
    <citation type="submission" date="2016-04" db="UniProtKB">
        <authorList>
            <consortium name="WormBaseParasite"/>
        </authorList>
    </citation>
    <scope>IDENTIFICATION</scope>
</reference>
<evidence type="ECO:0000256" key="1">
    <source>
        <dbReference type="ARBA" id="ARBA00004245"/>
    </source>
</evidence>
<dbReference type="AlphaFoldDB" id="A0A0N4U4I8"/>
<dbReference type="GO" id="GO:0015630">
    <property type="term" value="C:microtubule cytoskeleton"/>
    <property type="evidence" value="ECO:0007669"/>
    <property type="project" value="TreeGrafter"/>
</dbReference>
<dbReference type="Proteomes" id="UP000038040">
    <property type="component" value="Unplaced"/>
</dbReference>
<keyword evidence="4" id="KW-0963">Cytoplasm</keyword>
<dbReference type="InterPro" id="IPR036961">
    <property type="entry name" value="Kinesin_motor_dom_sf"/>
</dbReference>
<dbReference type="EMBL" id="UYYG01001154">
    <property type="protein sequence ID" value="VDN56088.1"/>
    <property type="molecule type" value="Genomic_DNA"/>
</dbReference>
<keyword evidence="4" id="KW-0206">Cytoskeleton</keyword>
<feature type="domain" description="Kinesin motor" evidence="6">
    <location>
        <begin position="37"/>
        <end position="356"/>
    </location>
</feature>
<comment type="similarity">
    <text evidence="5">Belongs to the TRAFAC class myosin-kinesin ATPase superfamily. Kinesin family.</text>
</comment>
<accession>A0A0N4U4I8</accession>
<dbReference type="Proteomes" id="UP000274756">
    <property type="component" value="Unassembled WGS sequence"/>
</dbReference>
<sequence length="368" mass="41130">MKITKLTDELTKLQCICQVNDAQIVELHNKIVDLKGKIRICVRVRPLLSEEISAGETSEHINIANDKTIKINHHGQVSSFEFQRIWSQNDTQQTIFNDVKELIESSLHGFNVAIMAYGQTGSGKTYVMEGDVGGCEGILPRALKFIFDRRSQLILRNWEVEIECARYEFYNNKCYDLLAHGGPRMAEVHFANGRSEIHQLSRHTILNIEQGLELLSKSRLLRTTATTLCSPQSSRSHSIFEFTIKVKNSSSDYESFLSLVDLAGSERINESGASGAQITEAISINRSLSDLRNVIRAKMENFSHVPYRNNKLTIALAKTLGCSSSKTLLIIALRPTLSAALETRRSLEFANVANSTKIGAAVKQQTTK</sequence>
<evidence type="ECO:0000313" key="8">
    <source>
        <dbReference type="Proteomes" id="UP000038040"/>
    </source>
</evidence>
<dbReference type="PANTHER" id="PTHR47972">
    <property type="entry name" value="KINESIN-LIKE PROTEIN KLP-3"/>
    <property type="match status" value="1"/>
</dbReference>
<evidence type="ECO:0000313" key="9">
    <source>
        <dbReference type="Proteomes" id="UP000274756"/>
    </source>
</evidence>
<gene>
    <name evidence="7" type="ORF">DME_LOCUS6061</name>
</gene>
<dbReference type="STRING" id="318479.A0A0N4U4I8"/>
<dbReference type="WBParaSite" id="DME_0000170101-mRNA-1">
    <property type="protein sequence ID" value="DME_0000170101-mRNA-1"/>
    <property type="gene ID" value="DME_0000170101"/>
</dbReference>
<organism evidence="8 10">
    <name type="scientific">Dracunculus medinensis</name>
    <name type="common">Guinea worm</name>
    <dbReference type="NCBI Taxonomy" id="318479"/>
    <lineage>
        <taxon>Eukaryota</taxon>
        <taxon>Metazoa</taxon>
        <taxon>Ecdysozoa</taxon>
        <taxon>Nematoda</taxon>
        <taxon>Chromadorea</taxon>
        <taxon>Rhabditida</taxon>
        <taxon>Spirurina</taxon>
        <taxon>Dracunculoidea</taxon>
        <taxon>Dracunculidae</taxon>
        <taxon>Dracunculus</taxon>
    </lineage>
</organism>
<dbReference type="OrthoDB" id="3176171at2759"/>
<evidence type="ECO:0000313" key="7">
    <source>
        <dbReference type="EMBL" id="VDN56088.1"/>
    </source>
</evidence>
<keyword evidence="9" id="KW-1185">Reference proteome</keyword>
<dbReference type="GO" id="GO:0003777">
    <property type="term" value="F:microtubule motor activity"/>
    <property type="evidence" value="ECO:0007669"/>
    <property type="project" value="InterPro"/>
</dbReference>
<dbReference type="SMART" id="SM00129">
    <property type="entry name" value="KISc"/>
    <property type="match status" value="1"/>
</dbReference>